<accession>A0A0D7W572</accession>
<keyword evidence="6" id="KW-0472">Membrane</keyword>
<feature type="signal peptide" evidence="9">
    <location>
        <begin position="1"/>
        <end position="19"/>
    </location>
</feature>
<proteinExistence type="inferred from homology"/>
<reference evidence="10 11" key="1">
    <citation type="submission" date="2014-11" db="EMBL/GenBank/DDBJ databases">
        <title>Tamlana sedimentorum sp. nov., isolated from shallow sand sediments of the Sea of Japan.</title>
        <authorList>
            <person name="Romanenko L.A."/>
        </authorList>
    </citation>
    <scope>NUCLEOTIDE SEQUENCE [LARGE SCALE GENOMIC DNA]</scope>
    <source>
        <strain evidence="10 11">JCM 19808</strain>
    </source>
</reference>
<sequence>MKPIIYICFFALSSLGVFAQESQVKQWTFQECLEYAVEHNISIKNIEYSAETANVTLQQSKDSRLPIVNGSASQAFRNGQSIDPITSEFVDQQINTTSFGVNASVNLFQGNQIKNRIKQNTLLADQNSLYVEEAKNSIKLSVAEAYLQALYAKEGIVVAEKTLEASTKEAEQAKARLDAGSIAMQDYTDAISQEATNRYDLIEAKNNYEQQVIVLKQLLELEPEVEFDIVTPNNDIYTAPILPNKIAVYEAALGMLPEYEAVKLDVDVTEKDLDIAKGDYLPTLALTSSLGTGYTSSQDMNFSNQLNGNFNQTVGLSLTIPIFNGFQTKAEVQKAKIAIDQSKLEVVSLQKEIYKNVATAYQNALSSQEQLEASKAANKAAEESYKLAQKKYDLGALSTTDLVVSQNTFTNAQLNYLQAKYLNILYNQLLQYYQGNEITL</sequence>
<keyword evidence="3" id="KW-0813">Transport</keyword>
<organism evidence="10 11">
    <name type="scientific">Neotamlana sedimentorum</name>
    <dbReference type="NCBI Taxonomy" id="1435349"/>
    <lineage>
        <taxon>Bacteria</taxon>
        <taxon>Pseudomonadati</taxon>
        <taxon>Bacteroidota</taxon>
        <taxon>Flavobacteriia</taxon>
        <taxon>Flavobacteriales</taxon>
        <taxon>Flavobacteriaceae</taxon>
        <taxon>Neotamlana</taxon>
    </lineage>
</organism>
<evidence type="ECO:0000256" key="7">
    <source>
        <dbReference type="ARBA" id="ARBA00023237"/>
    </source>
</evidence>
<dbReference type="GO" id="GO:1990281">
    <property type="term" value="C:efflux pump complex"/>
    <property type="evidence" value="ECO:0007669"/>
    <property type="project" value="TreeGrafter"/>
</dbReference>
<evidence type="ECO:0000313" key="10">
    <source>
        <dbReference type="EMBL" id="KJD34209.1"/>
    </source>
</evidence>
<evidence type="ECO:0000256" key="2">
    <source>
        <dbReference type="ARBA" id="ARBA00007613"/>
    </source>
</evidence>
<evidence type="ECO:0000256" key="3">
    <source>
        <dbReference type="ARBA" id="ARBA00022448"/>
    </source>
</evidence>
<dbReference type="PANTHER" id="PTHR30026:SF20">
    <property type="entry name" value="OUTER MEMBRANE PROTEIN TOLC"/>
    <property type="match status" value="1"/>
</dbReference>
<evidence type="ECO:0000256" key="8">
    <source>
        <dbReference type="SAM" id="Coils"/>
    </source>
</evidence>
<keyword evidence="7" id="KW-0998">Cell outer membrane</keyword>
<keyword evidence="4" id="KW-1134">Transmembrane beta strand</keyword>
<protein>
    <submittedName>
        <fullName evidence="10">Membrane protein</fullName>
    </submittedName>
</protein>
<dbReference type="SUPFAM" id="SSF56954">
    <property type="entry name" value="Outer membrane efflux proteins (OEP)"/>
    <property type="match status" value="1"/>
</dbReference>
<dbReference type="RefSeq" id="WP_044633503.1">
    <property type="nucleotide sequence ID" value="NZ_JTDW01000012.1"/>
</dbReference>
<dbReference type="InterPro" id="IPR051906">
    <property type="entry name" value="TolC-like"/>
</dbReference>
<dbReference type="PATRIC" id="fig|1435349.4.peg.725"/>
<feature type="coiled-coil region" evidence="8">
    <location>
        <begin position="332"/>
        <end position="391"/>
    </location>
</feature>
<dbReference type="InterPro" id="IPR003423">
    <property type="entry name" value="OMP_efflux"/>
</dbReference>
<dbReference type="GO" id="GO:0009279">
    <property type="term" value="C:cell outer membrane"/>
    <property type="evidence" value="ECO:0007669"/>
    <property type="project" value="UniProtKB-SubCell"/>
</dbReference>
<dbReference type="AlphaFoldDB" id="A0A0D7W572"/>
<dbReference type="GO" id="GO:0015562">
    <property type="term" value="F:efflux transmembrane transporter activity"/>
    <property type="evidence" value="ECO:0007669"/>
    <property type="project" value="InterPro"/>
</dbReference>
<dbReference type="Proteomes" id="UP000032578">
    <property type="component" value="Unassembled WGS sequence"/>
</dbReference>
<dbReference type="PANTHER" id="PTHR30026">
    <property type="entry name" value="OUTER MEMBRANE PROTEIN TOLC"/>
    <property type="match status" value="1"/>
</dbReference>
<dbReference type="GO" id="GO:0015288">
    <property type="term" value="F:porin activity"/>
    <property type="evidence" value="ECO:0007669"/>
    <property type="project" value="TreeGrafter"/>
</dbReference>
<evidence type="ECO:0000256" key="1">
    <source>
        <dbReference type="ARBA" id="ARBA00004442"/>
    </source>
</evidence>
<comment type="caution">
    <text evidence="10">The sequence shown here is derived from an EMBL/GenBank/DDBJ whole genome shotgun (WGS) entry which is preliminary data.</text>
</comment>
<evidence type="ECO:0000256" key="4">
    <source>
        <dbReference type="ARBA" id="ARBA00022452"/>
    </source>
</evidence>
<dbReference type="EMBL" id="JTDW01000012">
    <property type="protein sequence ID" value="KJD34209.1"/>
    <property type="molecule type" value="Genomic_DNA"/>
</dbReference>
<comment type="subcellular location">
    <subcellularLocation>
        <location evidence="1">Cell outer membrane</location>
    </subcellularLocation>
</comment>
<dbReference type="Pfam" id="PF02321">
    <property type="entry name" value="OEP"/>
    <property type="match status" value="2"/>
</dbReference>
<gene>
    <name evidence="10" type="ORF">PW52_13515</name>
</gene>
<evidence type="ECO:0000256" key="5">
    <source>
        <dbReference type="ARBA" id="ARBA00022692"/>
    </source>
</evidence>
<evidence type="ECO:0000256" key="9">
    <source>
        <dbReference type="SAM" id="SignalP"/>
    </source>
</evidence>
<keyword evidence="9" id="KW-0732">Signal</keyword>
<dbReference type="OrthoDB" id="9811587at2"/>
<dbReference type="Gene3D" id="1.20.1600.10">
    <property type="entry name" value="Outer membrane efflux proteins (OEP)"/>
    <property type="match status" value="1"/>
</dbReference>
<keyword evidence="11" id="KW-1185">Reference proteome</keyword>
<evidence type="ECO:0000256" key="6">
    <source>
        <dbReference type="ARBA" id="ARBA00023136"/>
    </source>
</evidence>
<name>A0A0D7W572_9FLAO</name>
<keyword evidence="8" id="KW-0175">Coiled coil</keyword>
<comment type="similarity">
    <text evidence="2">Belongs to the outer membrane factor (OMF) (TC 1.B.17) family.</text>
</comment>
<keyword evidence="5" id="KW-0812">Transmembrane</keyword>
<evidence type="ECO:0000313" key="11">
    <source>
        <dbReference type="Proteomes" id="UP000032578"/>
    </source>
</evidence>
<feature type="chain" id="PRO_5002325270" evidence="9">
    <location>
        <begin position="20"/>
        <end position="440"/>
    </location>
</feature>
<dbReference type="STRING" id="1435349.PW52_13515"/>